<gene>
    <name evidence="5" type="ORF">HNR15_000689</name>
</gene>
<evidence type="ECO:0000256" key="3">
    <source>
        <dbReference type="ARBA" id="ARBA00025589"/>
    </source>
</evidence>
<dbReference type="Gene3D" id="3.40.1170.60">
    <property type="match status" value="1"/>
</dbReference>
<evidence type="ECO:0000313" key="5">
    <source>
        <dbReference type="EMBL" id="NYJ73726.1"/>
    </source>
</evidence>
<dbReference type="Gene3D" id="3.30.70.270">
    <property type="match status" value="1"/>
</dbReference>
<sequence>MSRMLPATSTPVRVLALWWPGWSLIAAQEAAGAPADAPLAVVAKGIVLACSAAAAAEGVTEGLRIRHAQARCPDLQVLLHDPEVEQRAFEPVLRVIEQRAPLVQVIRPGLAAVRAVGIARFYGSEAAAADALAAAVQEEFDHDVRLAVADGLFTAEQSAYATTGEVPWLQVPPGGSTSFLAGLPVTVLSAAVDDARMPNMLRRMGIRHLGEFAALPRGDVHARFGATGLRAHQLACGEDAPAISPRSVPLDLDLRVVCDPPVGDVEQLVAQCTPAVDRLITALMEHALVCNQIRLTLHTEAGLVHERLWRHPWQFTGAELLDRVRWQLDEFSAETSERYDAVTLVTMAPESLESASHHAEGLWGDRPDEHVVRTVTQLQARLGHDAVLSVSVGGGRLLDERRVLRPWGEAIPTSAQRRTDQPWPGSLPGPAPSTVFAQARPAVVLDAEGAVVRVDRRGGLSMPPATLRLGDGPARRVTAWAGPWPIQQRWWRNPLNVNRFQMIDDHNEAWLLLAGGEHWWTEARYD</sequence>
<keyword evidence="6" id="KW-1185">Reference proteome</keyword>
<reference evidence="5 6" key="1">
    <citation type="submission" date="2020-07" db="EMBL/GenBank/DDBJ databases">
        <title>Sequencing the genomes of 1000 actinobacteria strains.</title>
        <authorList>
            <person name="Klenk H.-P."/>
        </authorList>
    </citation>
    <scope>NUCLEOTIDE SEQUENCE [LARGE SCALE GENOMIC DNA]</scope>
    <source>
        <strain evidence="5 6">DSM 29531</strain>
    </source>
</reference>
<keyword evidence="2" id="KW-0227">DNA damage</keyword>
<feature type="domain" description="UmuC" evidence="4">
    <location>
        <begin position="36"/>
        <end position="155"/>
    </location>
</feature>
<dbReference type="SUPFAM" id="SSF56672">
    <property type="entry name" value="DNA/RNA polymerases"/>
    <property type="match status" value="1"/>
</dbReference>
<proteinExistence type="inferred from homology"/>
<organism evidence="5 6">
    <name type="scientific">Allobranchiibius huperziae</name>
    <dbReference type="NCBI Taxonomy" id="1874116"/>
    <lineage>
        <taxon>Bacteria</taxon>
        <taxon>Bacillati</taxon>
        <taxon>Actinomycetota</taxon>
        <taxon>Actinomycetes</taxon>
        <taxon>Micrococcales</taxon>
        <taxon>Dermacoccaceae</taxon>
        <taxon>Allobranchiibius</taxon>
    </lineage>
</organism>
<dbReference type="RefSeq" id="WP_179479149.1">
    <property type="nucleotide sequence ID" value="NZ_JACCFW010000001.1"/>
</dbReference>
<dbReference type="InterPro" id="IPR001126">
    <property type="entry name" value="UmuC"/>
</dbReference>
<dbReference type="InterPro" id="IPR043502">
    <property type="entry name" value="DNA/RNA_pol_sf"/>
</dbReference>
<evidence type="ECO:0000313" key="6">
    <source>
        <dbReference type="Proteomes" id="UP000571817"/>
    </source>
</evidence>
<comment type="similarity">
    <text evidence="1">Belongs to the DNA polymerase type-Y family.</text>
</comment>
<evidence type="ECO:0000256" key="2">
    <source>
        <dbReference type="ARBA" id="ARBA00022763"/>
    </source>
</evidence>
<dbReference type="EMBL" id="JACCFW010000001">
    <property type="protein sequence ID" value="NYJ73726.1"/>
    <property type="molecule type" value="Genomic_DNA"/>
</dbReference>
<accession>A0A853D8F8</accession>
<protein>
    <submittedName>
        <fullName evidence="5">Protein ImuB</fullName>
    </submittedName>
</protein>
<comment type="caution">
    <text evidence="5">The sequence shown here is derived from an EMBL/GenBank/DDBJ whole genome shotgun (WGS) entry which is preliminary data.</text>
</comment>
<evidence type="ECO:0000259" key="4">
    <source>
        <dbReference type="Pfam" id="PF00817"/>
    </source>
</evidence>
<dbReference type="CDD" id="cd03468">
    <property type="entry name" value="PolY_like"/>
    <property type="match status" value="1"/>
</dbReference>
<dbReference type="InterPro" id="IPR043128">
    <property type="entry name" value="Rev_trsase/Diguanyl_cyclase"/>
</dbReference>
<dbReference type="Pfam" id="PF00817">
    <property type="entry name" value="IMS"/>
    <property type="match status" value="1"/>
</dbReference>
<dbReference type="Proteomes" id="UP000571817">
    <property type="component" value="Unassembled WGS sequence"/>
</dbReference>
<name>A0A853D8F8_9MICO</name>
<dbReference type="InterPro" id="IPR050356">
    <property type="entry name" value="SulA_CellDiv_inhibitor"/>
</dbReference>
<dbReference type="AlphaFoldDB" id="A0A853D8F8"/>
<evidence type="ECO:0000256" key="1">
    <source>
        <dbReference type="ARBA" id="ARBA00010945"/>
    </source>
</evidence>
<comment type="function">
    <text evidence="3">Poorly processive, error-prone DNA polymerase involved in untargeted mutagenesis. Copies undamaged DNA at stalled replication forks, which arise in vivo from mismatched or misaligned primer ends. These misaligned primers can be extended by PolIV. Exhibits no 3'-5' exonuclease (proofreading) activity. May be involved in translesional synthesis, in conjunction with the beta clamp from PolIII.</text>
</comment>
<dbReference type="GO" id="GO:0006281">
    <property type="term" value="P:DNA repair"/>
    <property type="evidence" value="ECO:0007669"/>
    <property type="project" value="InterPro"/>
</dbReference>
<dbReference type="PANTHER" id="PTHR35369">
    <property type="entry name" value="BLR3025 PROTEIN-RELATED"/>
    <property type="match status" value="1"/>
</dbReference>
<dbReference type="PANTHER" id="PTHR35369:SF2">
    <property type="entry name" value="BLR3025 PROTEIN"/>
    <property type="match status" value="1"/>
</dbReference>